<evidence type="ECO:0000256" key="1">
    <source>
        <dbReference type="ARBA" id="ARBA00002265"/>
    </source>
</evidence>
<keyword evidence="4" id="KW-1003">Cell membrane</keyword>
<name>A0A520S1D6_9GAMM</name>
<feature type="transmembrane region" description="Helical" evidence="9">
    <location>
        <begin position="336"/>
        <end position="354"/>
    </location>
</feature>
<dbReference type="EMBL" id="SHAG01000014">
    <property type="protein sequence ID" value="RZO76277.1"/>
    <property type="molecule type" value="Genomic_DNA"/>
</dbReference>
<feature type="transmembrane region" description="Helical" evidence="9">
    <location>
        <begin position="277"/>
        <end position="295"/>
    </location>
</feature>
<comment type="caution">
    <text evidence="10">The sequence shown here is derived from an EMBL/GenBank/DDBJ whole genome shotgun (WGS) entry which is preliminary data.</text>
</comment>
<dbReference type="InterPro" id="IPR005495">
    <property type="entry name" value="LptG/LptF_permease"/>
</dbReference>
<evidence type="ECO:0000313" key="10">
    <source>
        <dbReference type="EMBL" id="RZO76277.1"/>
    </source>
</evidence>
<proteinExistence type="inferred from homology"/>
<dbReference type="PANTHER" id="PTHR33529">
    <property type="entry name" value="SLR0882 PROTEIN-RELATED"/>
    <property type="match status" value="1"/>
</dbReference>
<reference evidence="10 11" key="1">
    <citation type="submission" date="2019-02" db="EMBL/GenBank/DDBJ databases">
        <title>Prokaryotic population dynamics and viral predation in marine succession experiment using metagenomics: the confinement effect.</title>
        <authorList>
            <person name="Haro-Moreno J.M."/>
            <person name="Rodriguez-Valera F."/>
            <person name="Lopez-Perez M."/>
        </authorList>
    </citation>
    <scope>NUCLEOTIDE SEQUENCE [LARGE SCALE GENOMIC DNA]</scope>
    <source>
        <strain evidence="10">MED-G157</strain>
    </source>
</reference>
<keyword evidence="6 9" id="KW-1133">Transmembrane helix</keyword>
<evidence type="ECO:0000256" key="3">
    <source>
        <dbReference type="ARBA" id="ARBA00007725"/>
    </source>
</evidence>
<evidence type="ECO:0000256" key="5">
    <source>
        <dbReference type="ARBA" id="ARBA00022692"/>
    </source>
</evidence>
<dbReference type="AlphaFoldDB" id="A0A520S1D6"/>
<evidence type="ECO:0000256" key="2">
    <source>
        <dbReference type="ARBA" id="ARBA00004651"/>
    </source>
</evidence>
<feature type="transmembrane region" description="Helical" evidence="9">
    <location>
        <begin position="12"/>
        <end position="33"/>
    </location>
</feature>
<evidence type="ECO:0000256" key="9">
    <source>
        <dbReference type="SAM" id="Phobius"/>
    </source>
</evidence>
<feature type="transmembrane region" description="Helical" evidence="9">
    <location>
        <begin position="93"/>
        <end position="117"/>
    </location>
</feature>
<protein>
    <submittedName>
        <fullName evidence="10">LPS export ABC transporter permease LptG</fullName>
    </submittedName>
</protein>
<dbReference type="NCBIfam" id="TIGR04408">
    <property type="entry name" value="LptG_lptG"/>
    <property type="match status" value="1"/>
</dbReference>
<dbReference type="GO" id="GO:0043190">
    <property type="term" value="C:ATP-binding cassette (ABC) transporter complex"/>
    <property type="evidence" value="ECO:0007669"/>
    <property type="project" value="InterPro"/>
</dbReference>
<comment type="subunit">
    <text evidence="8">Component of the lipopolysaccharide transport and assembly complex. The LptBFG transporter is composed of two ATP-binding proteins (LptB) and two transmembrane proteins (LptF and LptG).</text>
</comment>
<accession>A0A520S1D6</accession>
<evidence type="ECO:0000256" key="6">
    <source>
        <dbReference type="ARBA" id="ARBA00022989"/>
    </source>
</evidence>
<evidence type="ECO:0000256" key="7">
    <source>
        <dbReference type="ARBA" id="ARBA00023136"/>
    </source>
</evidence>
<gene>
    <name evidence="10" type="primary">lptG</name>
    <name evidence="10" type="ORF">EVA68_04685</name>
</gene>
<comment type="function">
    <text evidence="1">Part of the ABC transporter complex LptBFG involved in the translocation of lipopolysaccharide (LPS) from the inner membrane to the outer membrane.</text>
</comment>
<feature type="transmembrane region" description="Helical" evidence="9">
    <location>
        <begin position="307"/>
        <end position="324"/>
    </location>
</feature>
<evidence type="ECO:0000256" key="4">
    <source>
        <dbReference type="ARBA" id="ARBA00022475"/>
    </source>
</evidence>
<dbReference type="InterPro" id="IPR030923">
    <property type="entry name" value="LptG"/>
</dbReference>
<comment type="subcellular location">
    <subcellularLocation>
        <location evidence="2">Cell membrane</location>
        <topology evidence="2">Multi-pass membrane protein</topology>
    </subcellularLocation>
</comment>
<evidence type="ECO:0000256" key="8">
    <source>
        <dbReference type="ARBA" id="ARBA00026081"/>
    </source>
</evidence>
<organism evidence="10 11">
    <name type="scientific">OM182 bacterium</name>
    <dbReference type="NCBI Taxonomy" id="2510334"/>
    <lineage>
        <taxon>Bacteria</taxon>
        <taxon>Pseudomonadati</taxon>
        <taxon>Pseudomonadota</taxon>
        <taxon>Gammaproteobacteria</taxon>
        <taxon>OMG group</taxon>
        <taxon>OM182 clade</taxon>
    </lineage>
</organism>
<dbReference type="Pfam" id="PF03739">
    <property type="entry name" value="LptF_LptG"/>
    <property type="match status" value="1"/>
</dbReference>
<comment type="similarity">
    <text evidence="3">Belongs to the LptF/LptG family.</text>
</comment>
<dbReference type="Proteomes" id="UP000316199">
    <property type="component" value="Unassembled WGS sequence"/>
</dbReference>
<dbReference type="PANTHER" id="PTHR33529:SF2">
    <property type="entry name" value="LIPOPOLYSACCHARIDE EXPORT SYSTEM PERMEASE PROTEIN LPTG"/>
    <property type="match status" value="1"/>
</dbReference>
<evidence type="ECO:0000313" key="11">
    <source>
        <dbReference type="Proteomes" id="UP000316199"/>
    </source>
</evidence>
<keyword evidence="5 9" id="KW-0812">Transmembrane</keyword>
<keyword evidence="7 9" id="KW-0472">Membrane</keyword>
<sequence length="358" mass="40090">MNRIDRYISTTVATAMGLAVIALLGLFVVLTLIEQVQSIVNEYTILNVLRFVLYSLPRMLYEVVPYAALIGCLAGLGLLASSSEILVMRSSGISTFSIAWSVLKPALILAFIGMLVGEFLLPDFERMARADRVQAKTDLVGITERGGFWYRENDVYMHFDVVGQRGVLQGVSLYYFQEKEMIRSLFARRGVYHDIRDGEDYWLLETVTFSDFSGTDVKAGTLPSFEWRTSLTPNLISGEIVVQPDKMSIRELKEKIEYMTKQGLESKKFELGLWEKIFQPIATISLVLIGISFIFGPLRDSSMGTRILAGIIVGIAFKFFQNLISPASLVFNFPPIIAVLSPISLCLLLGMYLLRRSG</sequence>
<dbReference type="GO" id="GO:0015920">
    <property type="term" value="P:lipopolysaccharide transport"/>
    <property type="evidence" value="ECO:0007669"/>
    <property type="project" value="TreeGrafter"/>
</dbReference>
<feature type="transmembrane region" description="Helical" evidence="9">
    <location>
        <begin position="63"/>
        <end position="81"/>
    </location>
</feature>
<dbReference type="GO" id="GO:0055085">
    <property type="term" value="P:transmembrane transport"/>
    <property type="evidence" value="ECO:0007669"/>
    <property type="project" value="InterPro"/>
</dbReference>